<proteinExistence type="predicted"/>
<dbReference type="EMBL" id="KB446556">
    <property type="protein sequence ID" value="EME85610.1"/>
    <property type="molecule type" value="Genomic_DNA"/>
</dbReference>
<dbReference type="RefSeq" id="XP_007923167.1">
    <property type="nucleotide sequence ID" value="XM_007924976.1"/>
</dbReference>
<dbReference type="Proteomes" id="UP000016932">
    <property type="component" value="Unassembled WGS sequence"/>
</dbReference>
<feature type="compositionally biased region" description="Acidic residues" evidence="1">
    <location>
        <begin position="190"/>
        <end position="206"/>
    </location>
</feature>
<dbReference type="KEGG" id="pfj:MYCFIDRAFT_171508"/>
<dbReference type="eggNOG" id="ENOG502TINJ">
    <property type="taxonomic scope" value="Eukaryota"/>
</dbReference>
<protein>
    <submittedName>
        <fullName evidence="2">Uncharacterized protein</fullName>
    </submittedName>
</protein>
<dbReference type="HOGENOM" id="CLU_496174_0_0_1"/>
<organism evidence="2 3">
    <name type="scientific">Pseudocercospora fijiensis (strain CIRAD86)</name>
    <name type="common">Black leaf streak disease fungus</name>
    <name type="synonym">Mycosphaerella fijiensis</name>
    <dbReference type="NCBI Taxonomy" id="383855"/>
    <lineage>
        <taxon>Eukaryota</taxon>
        <taxon>Fungi</taxon>
        <taxon>Dikarya</taxon>
        <taxon>Ascomycota</taxon>
        <taxon>Pezizomycotina</taxon>
        <taxon>Dothideomycetes</taxon>
        <taxon>Dothideomycetidae</taxon>
        <taxon>Mycosphaerellales</taxon>
        <taxon>Mycosphaerellaceae</taxon>
        <taxon>Pseudocercospora</taxon>
    </lineage>
</organism>
<sequence length="549" mass="62343">MCEMERAERTLVDRSALLRPSELYNVRAGENEQCQTGKSKFSSLRPITSPRQCFPQLQRDLHFLTSDTNYSVRKMAKEGEDYVVPDVGETIRAIIDQRKGLVDAKAQTAFFRKIFKDNNPDLPGDAATRGYKKFRDKLRNVVQAKCPPRFKREKIRLKPPQVDDLFRRGGTIFSKEYQEELGIDSKNESAEEEETEDEEESEEDAEPTQAASRKRKASSDGTQAEKRSRPVPKIAPVHAPARPSEIVPAADQNCVTMYMDRIKHEVETATLEYFQEHGIDAEAQSEFVLKPDQELESLYRLLFGEEWQMHVADLPDRGVLVRQDYLVMGLIGAAIHKDVLRATLPWDVEAKFHDALGADERYMATVVDDLGHTLESVLKYTAGKQILDEEFQNTQVAQHAKSLVGTLALALQPHLRRLTRQERMAGAGRPLQAQRWYRHIERAYKAAIIIKQLTSSSELGPFGFAFVKHGVALGEERHASLFEVENARSVLHFVVSGVVRKPRDEKLQQMLSEAPLASHRAETRAISANEADRWADTLLKLSRQESRPQ</sequence>
<name>M2Z747_PSEFD</name>
<reference evidence="2 3" key="1">
    <citation type="journal article" date="2012" name="PLoS Pathog.">
        <title>Diverse lifestyles and strategies of plant pathogenesis encoded in the genomes of eighteen Dothideomycetes fungi.</title>
        <authorList>
            <person name="Ohm R.A."/>
            <person name="Feau N."/>
            <person name="Henrissat B."/>
            <person name="Schoch C.L."/>
            <person name="Horwitz B.A."/>
            <person name="Barry K.W."/>
            <person name="Condon B.J."/>
            <person name="Copeland A.C."/>
            <person name="Dhillon B."/>
            <person name="Glaser F."/>
            <person name="Hesse C.N."/>
            <person name="Kosti I."/>
            <person name="LaButti K."/>
            <person name="Lindquist E.A."/>
            <person name="Lucas S."/>
            <person name="Salamov A.A."/>
            <person name="Bradshaw R.E."/>
            <person name="Ciuffetti L."/>
            <person name="Hamelin R.C."/>
            <person name="Kema G.H.J."/>
            <person name="Lawrence C."/>
            <person name="Scott J.A."/>
            <person name="Spatafora J.W."/>
            <person name="Turgeon B.G."/>
            <person name="de Wit P.J.G.M."/>
            <person name="Zhong S."/>
            <person name="Goodwin S.B."/>
            <person name="Grigoriev I.V."/>
        </authorList>
    </citation>
    <scope>NUCLEOTIDE SEQUENCE [LARGE SCALE GENOMIC DNA]</scope>
    <source>
        <strain evidence="2 3">CIRAD86</strain>
    </source>
</reference>
<dbReference type="VEuPathDB" id="FungiDB:MYCFIDRAFT_171508"/>
<dbReference type="GeneID" id="19332646"/>
<feature type="region of interest" description="Disordered" evidence="1">
    <location>
        <begin position="177"/>
        <end position="236"/>
    </location>
</feature>
<gene>
    <name evidence="2" type="ORF">MYCFIDRAFT_171508</name>
</gene>
<dbReference type="AlphaFoldDB" id="M2Z747"/>
<evidence type="ECO:0000256" key="1">
    <source>
        <dbReference type="SAM" id="MobiDB-lite"/>
    </source>
</evidence>
<keyword evidence="3" id="KW-1185">Reference proteome</keyword>
<evidence type="ECO:0000313" key="3">
    <source>
        <dbReference type="Proteomes" id="UP000016932"/>
    </source>
</evidence>
<dbReference type="OrthoDB" id="3647295at2759"/>
<evidence type="ECO:0000313" key="2">
    <source>
        <dbReference type="EMBL" id="EME85610.1"/>
    </source>
</evidence>
<accession>M2Z747</accession>